<evidence type="ECO:0000313" key="1">
    <source>
        <dbReference type="EMBL" id="GBN53281.1"/>
    </source>
</evidence>
<accession>A0A4Y2PQ15</accession>
<dbReference type="EMBL" id="BGPR01011851">
    <property type="protein sequence ID" value="GBN53281.1"/>
    <property type="molecule type" value="Genomic_DNA"/>
</dbReference>
<proteinExistence type="predicted"/>
<comment type="caution">
    <text evidence="1">The sequence shown here is derived from an EMBL/GenBank/DDBJ whole genome shotgun (WGS) entry which is preliminary data.</text>
</comment>
<evidence type="ECO:0000313" key="2">
    <source>
        <dbReference type="Proteomes" id="UP000499080"/>
    </source>
</evidence>
<protein>
    <submittedName>
        <fullName evidence="1">Uncharacterized protein</fullName>
    </submittedName>
</protein>
<sequence length="112" mass="13063">MQFHYQTCGSVCDVKSNQSEVCQSVDLAIRLVTQNRIKLYKWNLVCILDTKIRYVSNFGPNRSKGIDPKCTFNSLHYTKTLNTEKRHTLYLEEGLRGEHSQGRRDDFFNNSI</sequence>
<keyword evidence="2" id="KW-1185">Reference proteome</keyword>
<organism evidence="1 2">
    <name type="scientific">Araneus ventricosus</name>
    <name type="common">Orbweaver spider</name>
    <name type="synonym">Epeira ventricosa</name>
    <dbReference type="NCBI Taxonomy" id="182803"/>
    <lineage>
        <taxon>Eukaryota</taxon>
        <taxon>Metazoa</taxon>
        <taxon>Ecdysozoa</taxon>
        <taxon>Arthropoda</taxon>
        <taxon>Chelicerata</taxon>
        <taxon>Arachnida</taxon>
        <taxon>Araneae</taxon>
        <taxon>Araneomorphae</taxon>
        <taxon>Entelegynae</taxon>
        <taxon>Araneoidea</taxon>
        <taxon>Araneidae</taxon>
        <taxon>Araneus</taxon>
    </lineage>
</organism>
<gene>
    <name evidence="1" type="ORF">AVEN_153717_1</name>
</gene>
<dbReference type="AlphaFoldDB" id="A0A4Y2PQ15"/>
<name>A0A4Y2PQ15_ARAVE</name>
<reference evidence="1 2" key="1">
    <citation type="journal article" date="2019" name="Sci. Rep.">
        <title>Orb-weaving spider Araneus ventricosus genome elucidates the spidroin gene catalogue.</title>
        <authorList>
            <person name="Kono N."/>
            <person name="Nakamura H."/>
            <person name="Ohtoshi R."/>
            <person name="Moran D.A.P."/>
            <person name="Shinohara A."/>
            <person name="Yoshida Y."/>
            <person name="Fujiwara M."/>
            <person name="Mori M."/>
            <person name="Tomita M."/>
            <person name="Arakawa K."/>
        </authorList>
    </citation>
    <scope>NUCLEOTIDE SEQUENCE [LARGE SCALE GENOMIC DNA]</scope>
</reference>
<dbReference type="Proteomes" id="UP000499080">
    <property type="component" value="Unassembled WGS sequence"/>
</dbReference>